<evidence type="ECO:0000313" key="1">
    <source>
        <dbReference type="EMBL" id="ORZ36351.1"/>
    </source>
</evidence>
<dbReference type="EMBL" id="MCFL01000017">
    <property type="protein sequence ID" value="ORZ36351.1"/>
    <property type="molecule type" value="Genomic_DNA"/>
</dbReference>
<accession>A0A1Y2HRA7</accession>
<sequence>MDTSNSQSPAAPELPIELCEDIVAHVVKIEGAVEAERRRVRLFLLRTGWHGVDGSEQPPEDLPPRLYTFLNVFLPRPSFTKFALAEGIKPSAYNLALVGSLKGLRLLYQVGHSEQLDDQCFWIAAICEHVDIVRWWIETGLPIDKSIQTKEEKTNELALLHYDYEDPGWDEDEDYLDQFVDEEELSRQFSYEGVSAATSWLIARKAAIIDRFASSVGLSPSLARVLGKARLKKELEEAWLESTDYVDHHGTLGIMQAASQLGCTCVMDAFQDKRPEEMRTLKYALSLGDIMTQAKGDRWKEVVKWWSDWVISFHSMRYAR</sequence>
<reference evidence="1 2" key="1">
    <citation type="submission" date="2016-07" db="EMBL/GenBank/DDBJ databases">
        <title>Pervasive Adenine N6-methylation of Active Genes in Fungi.</title>
        <authorList>
            <consortium name="DOE Joint Genome Institute"/>
            <person name="Mondo S.J."/>
            <person name="Dannebaum R.O."/>
            <person name="Kuo R.C."/>
            <person name="Labutti K."/>
            <person name="Haridas S."/>
            <person name="Kuo A."/>
            <person name="Salamov A."/>
            <person name="Ahrendt S.R."/>
            <person name="Lipzen A."/>
            <person name="Sullivan W."/>
            <person name="Andreopoulos W.B."/>
            <person name="Clum A."/>
            <person name="Lindquist E."/>
            <person name="Daum C."/>
            <person name="Ramamoorthy G.K."/>
            <person name="Gryganskyi A."/>
            <person name="Culley D."/>
            <person name="Magnuson J.K."/>
            <person name="James T.Y."/>
            <person name="O'Malley M.A."/>
            <person name="Stajich J.E."/>
            <person name="Spatafora J.W."/>
            <person name="Visel A."/>
            <person name="Grigoriev I.V."/>
        </authorList>
    </citation>
    <scope>NUCLEOTIDE SEQUENCE [LARGE SCALE GENOMIC DNA]</scope>
    <source>
        <strain evidence="1 2">PL171</strain>
    </source>
</reference>
<evidence type="ECO:0000313" key="2">
    <source>
        <dbReference type="Proteomes" id="UP000193411"/>
    </source>
</evidence>
<dbReference type="AlphaFoldDB" id="A0A1Y2HRA7"/>
<keyword evidence="2" id="KW-1185">Reference proteome</keyword>
<protein>
    <submittedName>
        <fullName evidence="1">Uncharacterized protein</fullName>
    </submittedName>
</protein>
<dbReference type="Proteomes" id="UP000193411">
    <property type="component" value="Unassembled WGS sequence"/>
</dbReference>
<comment type="caution">
    <text evidence="1">The sequence shown here is derived from an EMBL/GenBank/DDBJ whole genome shotgun (WGS) entry which is preliminary data.</text>
</comment>
<name>A0A1Y2HRA7_9FUNG</name>
<gene>
    <name evidence="1" type="ORF">BCR44DRAFT_38565</name>
</gene>
<proteinExistence type="predicted"/>
<organism evidence="1 2">
    <name type="scientific">Catenaria anguillulae PL171</name>
    <dbReference type="NCBI Taxonomy" id="765915"/>
    <lineage>
        <taxon>Eukaryota</taxon>
        <taxon>Fungi</taxon>
        <taxon>Fungi incertae sedis</taxon>
        <taxon>Blastocladiomycota</taxon>
        <taxon>Blastocladiomycetes</taxon>
        <taxon>Blastocladiales</taxon>
        <taxon>Catenariaceae</taxon>
        <taxon>Catenaria</taxon>
    </lineage>
</organism>